<keyword evidence="2" id="KW-1185">Reference proteome</keyword>
<name>A0A8H4RU94_9HELO</name>
<proteinExistence type="predicted"/>
<evidence type="ECO:0000313" key="1">
    <source>
        <dbReference type="EMBL" id="KAF4635508.1"/>
    </source>
</evidence>
<dbReference type="Proteomes" id="UP000566819">
    <property type="component" value="Unassembled WGS sequence"/>
</dbReference>
<sequence>MHKKMLWELVEAEPGAAGAPLCRIVLRDNNYQFYDVKVDSLNEEGRIDIITTSPIPSPSSRGQLKREIKKIKVWVAFGRTNHNCILPFFEQQKLDLNMAPIAHPTVAAALHTAFLRFLAQKALDHKGTGNNRCKIIRAKPKKEDNWGEWKEDTPGGSGGIGSTLWGGEVQGEVGIKAEYVEVAWSDIKLLSHKGLGKYRCAKPSLLRWCLTFEESEGEGEEGKMQCIEEEAKSEMLGMESAGVEYLEEGAITEVEGAIEEIAL</sequence>
<comment type="caution">
    <text evidence="1">The sequence shown here is derived from an EMBL/GenBank/DDBJ whole genome shotgun (WGS) entry which is preliminary data.</text>
</comment>
<reference evidence="1 2" key="1">
    <citation type="submission" date="2020-03" db="EMBL/GenBank/DDBJ databases">
        <title>Draft Genome Sequence of Cudoniella acicularis.</title>
        <authorList>
            <person name="Buettner E."/>
            <person name="Kellner H."/>
        </authorList>
    </citation>
    <scope>NUCLEOTIDE SEQUENCE [LARGE SCALE GENOMIC DNA]</scope>
    <source>
        <strain evidence="1 2">DSM 108380</strain>
    </source>
</reference>
<dbReference type="EMBL" id="JAAMPI010000115">
    <property type="protein sequence ID" value="KAF4635508.1"/>
    <property type="molecule type" value="Genomic_DNA"/>
</dbReference>
<evidence type="ECO:0000313" key="2">
    <source>
        <dbReference type="Proteomes" id="UP000566819"/>
    </source>
</evidence>
<organism evidence="1 2">
    <name type="scientific">Cudoniella acicularis</name>
    <dbReference type="NCBI Taxonomy" id="354080"/>
    <lineage>
        <taxon>Eukaryota</taxon>
        <taxon>Fungi</taxon>
        <taxon>Dikarya</taxon>
        <taxon>Ascomycota</taxon>
        <taxon>Pezizomycotina</taxon>
        <taxon>Leotiomycetes</taxon>
        <taxon>Helotiales</taxon>
        <taxon>Tricladiaceae</taxon>
        <taxon>Cudoniella</taxon>
    </lineage>
</organism>
<protein>
    <submittedName>
        <fullName evidence="1">Uncharacterized protein</fullName>
    </submittedName>
</protein>
<accession>A0A8H4RU94</accession>
<dbReference type="AlphaFoldDB" id="A0A8H4RU94"/>
<gene>
    <name evidence="1" type="ORF">G7Y89_g2584</name>
</gene>